<dbReference type="GO" id="GO:0004372">
    <property type="term" value="F:glycine hydroxymethyltransferase activity"/>
    <property type="evidence" value="ECO:0007669"/>
    <property type="project" value="UniProtKB-UniRule"/>
</dbReference>
<dbReference type="PIRSF" id="PIRSF000412">
    <property type="entry name" value="SHMT"/>
    <property type="match status" value="1"/>
</dbReference>
<dbReference type="Proteomes" id="UP000004210">
    <property type="component" value="Unassembled WGS sequence"/>
</dbReference>
<dbReference type="InterPro" id="IPR049943">
    <property type="entry name" value="Ser_HO-MeTrfase-like"/>
</dbReference>
<evidence type="ECO:0000256" key="4">
    <source>
        <dbReference type="ARBA" id="ARBA00006376"/>
    </source>
</evidence>
<evidence type="ECO:0000313" key="15">
    <source>
        <dbReference type="Proteomes" id="UP000004210"/>
    </source>
</evidence>
<dbReference type="FunFam" id="3.90.1150.10:FF:000003">
    <property type="entry name" value="Serine hydroxymethyltransferase"/>
    <property type="match status" value="1"/>
</dbReference>
<feature type="binding site" evidence="11">
    <location>
        <position position="246"/>
    </location>
    <ligand>
        <name>(6S)-5,6,7,8-tetrahydrofolate</name>
        <dbReference type="ChEBI" id="CHEBI:57453"/>
    </ligand>
</feature>
<dbReference type="EC" id="2.1.2.1" evidence="11"/>
<comment type="subunit">
    <text evidence="5 11">Homodimer.</text>
</comment>
<dbReference type="InterPro" id="IPR039429">
    <property type="entry name" value="SHMT-like_dom"/>
</dbReference>
<comment type="caution">
    <text evidence="14">The sequence shown here is derived from an EMBL/GenBank/DDBJ whole genome shotgun (WGS) entry which is preliminary data.</text>
</comment>
<dbReference type="GO" id="GO:0030170">
    <property type="term" value="F:pyridoxal phosphate binding"/>
    <property type="evidence" value="ECO:0007669"/>
    <property type="project" value="UniProtKB-UniRule"/>
</dbReference>
<feature type="binding site" evidence="11">
    <location>
        <position position="121"/>
    </location>
    <ligand>
        <name>(6S)-5,6,7,8-tetrahydrofolate</name>
        <dbReference type="ChEBI" id="CHEBI:57453"/>
    </ligand>
</feature>
<dbReference type="RefSeq" id="WP_007082951.1">
    <property type="nucleotide sequence ID" value="NZ_AJXU01000081.1"/>
</dbReference>
<feature type="binding site" evidence="11">
    <location>
        <begin position="125"/>
        <end position="127"/>
    </location>
    <ligand>
        <name>(6S)-5,6,7,8-tetrahydrofolate</name>
        <dbReference type="ChEBI" id="CHEBI:57453"/>
    </ligand>
</feature>
<keyword evidence="14" id="KW-0489">Methyltransferase</keyword>
<evidence type="ECO:0000256" key="6">
    <source>
        <dbReference type="ARBA" id="ARBA00022490"/>
    </source>
</evidence>
<evidence type="ECO:0000256" key="3">
    <source>
        <dbReference type="ARBA" id="ARBA00004496"/>
    </source>
</evidence>
<dbReference type="CDD" id="cd00378">
    <property type="entry name" value="SHMT"/>
    <property type="match status" value="1"/>
</dbReference>
<proteinExistence type="inferred from homology"/>
<evidence type="ECO:0000256" key="11">
    <source>
        <dbReference type="HAMAP-Rule" id="MF_00051"/>
    </source>
</evidence>
<dbReference type="InterPro" id="IPR015424">
    <property type="entry name" value="PyrdxlP-dep_Trfase"/>
</dbReference>
<dbReference type="InterPro" id="IPR015422">
    <property type="entry name" value="PyrdxlP-dep_Trfase_small"/>
</dbReference>
<evidence type="ECO:0000256" key="9">
    <source>
        <dbReference type="ARBA" id="ARBA00022679"/>
    </source>
</evidence>
<comment type="cofactor">
    <cofactor evidence="2 11 12">
        <name>pyridoxal 5'-phosphate</name>
        <dbReference type="ChEBI" id="CHEBI:597326"/>
    </cofactor>
</comment>
<dbReference type="GO" id="GO:0035999">
    <property type="term" value="P:tetrahydrofolate interconversion"/>
    <property type="evidence" value="ECO:0007669"/>
    <property type="project" value="UniProtKB-UniRule"/>
</dbReference>
<dbReference type="OrthoDB" id="9803846at2"/>
<evidence type="ECO:0000256" key="10">
    <source>
        <dbReference type="ARBA" id="ARBA00022898"/>
    </source>
</evidence>
<keyword evidence="6 11" id="KW-0963">Cytoplasm</keyword>
<dbReference type="EMBL" id="AJXU01000081">
    <property type="protein sequence ID" value="EIL87287.1"/>
    <property type="molecule type" value="Genomic_DNA"/>
</dbReference>
<feature type="site" description="Plays an important role in substrate specificity" evidence="11">
    <location>
        <position position="228"/>
    </location>
</feature>
<dbReference type="GO" id="GO:0005829">
    <property type="term" value="C:cytosol"/>
    <property type="evidence" value="ECO:0007669"/>
    <property type="project" value="TreeGrafter"/>
</dbReference>
<comment type="function">
    <text evidence="11">Catalyzes the reversible interconversion of serine and glycine with tetrahydrofolate (THF) serving as the one-carbon carrier. This reaction serves as the major source of one-carbon groups required for the biosynthesis of purines, thymidylate, methionine, and other important biomolecules. Also exhibits THF-independent aldolase activity toward beta-hydroxyamino acids, producing glycine and aldehydes, via a retro-aldol mechanism.</text>
</comment>
<dbReference type="InterPro" id="IPR015421">
    <property type="entry name" value="PyrdxlP-dep_Trfase_major"/>
</dbReference>
<comment type="catalytic activity">
    <reaction evidence="1 11">
        <text>(6R)-5,10-methylene-5,6,7,8-tetrahydrofolate + glycine + H2O = (6S)-5,6,7,8-tetrahydrofolate + L-serine</text>
        <dbReference type="Rhea" id="RHEA:15481"/>
        <dbReference type="ChEBI" id="CHEBI:15377"/>
        <dbReference type="ChEBI" id="CHEBI:15636"/>
        <dbReference type="ChEBI" id="CHEBI:33384"/>
        <dbReference type="ChEBI" id="CHEBI:57305"/>
        <dbReference type="ChEBI" id="CHEBI:57453"/>
        <dbReference type="EC" id="2.1.2.1"/>
    </reaction>
</comment>
<dbReference type="PANTHER" id="PTHR11680">
    <property type="entry name" value="SERINE HYDROXYMETHYLTRANSFERASE"/>
    <property type="match status" value="1"/>
</dbReference>
<protein>
    <recommendedName>
        <fullName evidence="11">Serine hydroxymethyltransferase</fullName>
        <shortName evidence="11">SHMT</shortName>
        <shortName evidence="11">Serine methylase</shortName>
        <ecNumber evidence="11">2.1.2.1</ecNumber>
    </recommendedName>
</protein>
<dbReference type="NCBIfam" id="NF000586">
    <property type="entry name" value="PRK00011.1"/>
    <property type="match status" value="1"/>
</dbReference>
<keyword evidence="7 11" id="KW-0554">One-carbon metabolism</keyword>
<dbReference type="GO" id="GO:0019264">
    <property type="term" value="P:glycine biosynthetic process from serine"/>
    <property type="evidence" value="ECO:0007669"/>
    <property type="project" value="UniProtKB-UniRule"/>
</dbReference>
<dbReference type="Gene3D" id="3.90.1150.10">
    <property type="entry name" value="Aspartate Aminotransferase, domain 1"/>
    <property type="match status" value="1"/>
</dbReference>
<evidence type="ECO:0000259" key="13">
    <source>
        <dbReference type="Pfam" id="PF00464"/>
    </source>
</evidence>
<comment type="pathway">
    <text evidence="11">Amino-acid biosynthesis; glycine biosynthesis; glycine from L-serine: step 1/1.</text>
</comment>
<evidence type="ECO:0000256" key="2">
    <source>
        <dbReference type="ARBA" id="ARBA00001933"/>
    </source>
</evidence>
<dbReference type="Gene3D" id="3.40.640.10">
    <property type="entry name" value="Type I PLP-dependent aspartate aminotransferase-like (Major domain)"/>
    <property type="match status" value="1"/>
</dbReference>
<dbReference type="GO" id="GO:0008168">
    <property type="term" value="F:methyltransferase activity"/>
    <property type="evidence" value="ECO:0007669"/>
    <property type="project" value="UniProtKB-KW"/>
</dbReference>
<comment type="subcellular location">
    <subcellularLocation>
        <location evidence="3 11">Cytoplasm</location>
    </subcellularLocation>
</comment>
<dbReference type="STRING" id="1163408.UU9_16646"/>
<evidence type="ECO:0000256" key="8">
    <source>
        <dbReference type="ARBA" id="ARBA00022605"/>
    </source>
</evidence>
<feature type="domain" description="Serine hydroxymethyltransferase-like" evidence="13">
    <location>
        <begin position="10"/>
        <end position="386"/>
    </location>
</feature>
<dbReference type="UniPathway" id="UPA00193"/>
<dbReference type="eggNOG" id="COG0112">
    <property type="taxonomic scope" value="Bacteria"/>
</dbReference>
<evidence type="ECO:0000256" key="7">
    <source>
        <dbReference type="ARBA" id="ARBA00022563"/>
    </source>
</evidence>
<dbReference type="InterPro" id="IPR001085">
    <property type="entry name" value="Ser_HO-MeTrfase"/>
</dbReference>
<keyword evidence="9 11" id="KW-0808">Transferase</keyword>
<keyword evidence="10 11" id="KW-0663">Pyridoxal phosphate</keyword>
<evidence type="ECO:0000313" key="14">
    <source>
        <dbReference type="EMBL" id="EIL87287.1"/>
    </source>
</evidence>
<comment type="pathway">
    <text evidence="11">One-carbon metabolism; tetrahydrofolate interconversion.</text>
</comment>
<evidence type="ECO:0000256" key="5">
    <source>
        <dbReference type="ARBA" id="ARBA00011738"/>
    </source>
</evidence>
<name>I4VJ96_9GAMM</name>
<dbReference type="AlphaFoldDB" id="I4VJ96"/>
<dbReference type="InterPro" id="IPR019798">
    <property type="entry name" value="Ser_HO-MeTrfase_PLP_BS"/>
</dbReference>
<reference evidence="14 15" key="1">
    <citation type="journal article" date="2012" name="J. Bacteriol.">
        <title>Genome sequences for six rhodanobacter strains, isolated from soils and the terrestrial subsurface, with variable denitrification capabilities.</title>
        <authorList>
            <person name="Kostka J.E."/>
            <person name="Green S.J."/>
            <person name="Rishishwar L."/>
            <person name="Prakash O."/>
            <person name="Katz L.S."/>
            <person name="Marino-Ramirez L."/>
            <person name="Jordan I.K."/>
            <person name="Munk C."/>
            <person name="Ivanova N."/>
            <person name="Mikhailova N."/>
            <person name="Watson D.B."/>
            <person name="Brown S.D."/>
            <person name="Palumbo A.V."/>
            <person name="Brooks S.C."/>
        </authorList>
    </citation>
    <scope>NUCLEOTIDE SEQUENCE [LARGE SCALE GENOMIC DNA]</scope>
    <source>
        <strain evidence="15">Jip2T</strain>
    </source>
</reference>
<sequence>MFPKDCTIAGYDDELAKAIADEGQRQEDHVELIASENYASPRVLEAQGSKLTNKYAEGYPGKRYYGGCEYVDVAEKLAIERLKQLFDADYANVQPHSGSQANQAVYLALLQPGDTILGMSLAHGGHLTHGAKVNVSGKLFNAIQYGVDENGLIDYDEVQRLATEHRPKMLVGGFSAYSQVVDWARMRKIADSVGALFFVDMAHVAGLIAAGVYPSPLPHAHVVTSTTHKTLRGPRGGLIVSKGAGEEIEKKLQSIVFPGIQGGPLMHVIAAKAVAFKEALEPEFKEYQAQVVKNAKAMAKVFIERGYKIVSGGTENHLMLVDMIGKDVTGKAAEEALGKAHITVNKNAVPNDPRKPFVTSGLRVGTPAVTTRGYKEADVTELANWICDVLDAPEDEAVIAAVRGKVTEQCRKFPVYG</sequence>
<dbReference type="UniPathway" id="UPA00288">
    <property type="reaction ID" value="UER01023"/>
</dbReference>
<accession>I4VJ96</accession>
<keyword evidence="8 11" id="KW-0028">Amino-acid biosynthesis</keyword>
<evidence type="ECO:0000256" key="12">
    <source>
        <dbReference type="PIRSR" id="PIRSR000412-50"/>
    </source>
</evidence>
<dbReference type="PATRIC" id="fig|1163408.3.peg.3376"/>
<comment type="caution">
    <text evidence="11">Lacks conserved residue(s) required for the propagation of feature annotation.</text>
</comment>
<keyword evidence="15" id="KW-1185">Reference proteome</keyword>
<dbReference type="PROSITE" id="PS00096">
    <property type="entry name" value="SHMT"/>
    <property type="match status" value="1"/>
</dbReference>
<evidence type="ECO:0000256" key="1">
    <source>
        <dbReference type="ARBA" id="ARBA00001528"/>
    </source>
</evidence>
<dbReference type="Pfam" id="PF00464">
    <property type="entry name" value="SHMT"/>
    <property type="match status" value="1"/>
</dbReference>
<dbReference type="GO" id="GO:0032259">
    <property type="term" value="P:methylation"/>
    <property type="evidence" value="ECO:0007669"/>
    <property type="project" value="UniProtKB-KW"/>
</dbReference>
<organism evidence="14 15">
    <name type="scientific">Rhodanobacter fulvus Jip2</name>
    <dbReference type="NCBI Taxonomy" id="1163408"/>
    <lineage>
        <taxon>Bacteria</taxon>
        <taxon>Pseudomonadati</taxon>
        <taxon>Pseudomonadota</taxon>
        <taxon>Gammaproteobacteria</taxon>
        <taxon>Lysobacterales</taxon>
        <taxon>Rhodanobacteraceae</taxon>
        <taxon>Rhodanobacter</taxon>
    </lineage>
</organism>
<feature type="modified residue" description="N6-(pyridoxal phosphate)lysine" evidence="11 12">
    <location>
        <position position="229"/>
    </location>
</feature>
<comment type="similarity">
    <text evidence="4 11">Belongs to the SHMT family.</text>
</comment>
<dbReference type="SUPFAM" id="SSF53383">
    <property type="entry name" value="PLP-dependent transferases"/>
    <property type="match status" value="1"/>
</dbReference>
<gene>
    <name evidence="11 14" type="primary">glyA</name>
    <name evidence="14" type="ORF">UU9_16646</name>
</gene>
<dbReference type="HAMAP" id="MF_00051">
    <property type="entry name" value="SHMT"/>
    <property type="match status" value="1"/>
</dbReference>
<dbReference type="PANTHER" id="PTHR11680:SF50">
    <property type="entry name" value="SERINE HYDROXYMETHYLTRANSFERASE"/>
    <property type="match status" value="1"/>
</dbReference>
<dbReference type="FunFam" id="3.40.640.10:FF:000001">
    <property type="entry name" value="Serine hydroxymethyltransferase"/>
    <property type="match status" value="1"/>
</dbReference>